<dbReference type="AlphaFoldDB" id="A0A6B3NKS5"/>
<organism evidence="1">
    <name type="scientific">Symploca sp. SIO1C4</name>
    <dbReference type="NCBI Taxonomy" id="2607765"/>
    <lineage>
        <taxon>Bacteria</taxon>
        <taxon>Bacillati</taxon>
        <taxon>Cyanobacteriota</taxon>
        <taxon>Cyanophyceae</taxon>
        <taxon>Coleofasciculales</taxon>
        <taxon>Coleofasciculaceae</taxon>
        <taxon>Symploca</taxon>
    </lineage>
</organism>
<dbReference type="Gene3D" id="1.25.40.10">
    <property type="entry name" value="Tetratricopeptide repeat domain"/>
    <property type="match status" value="1"/>
</dbReference>
<evidence type="ECO:0000313" key="1">
    <source>
        <dbReference type="EMBL" id="NER32453.1"/>
    </source>
</evidence>
<name>A0A6B3NKS5_9CYAN</name>
<feature type="non-terminal residue" evidence="1">
    <location>
        <position position="1"/>
    </location>
</feature>
<dbReference type="EMBL" id="JAAHFQ010001255">
    <property type="protein sequence ID" value="NER32453.1"/>
    <property type="molecule type" value="Genomic_DNA"/>
</dbReference>
<accession>A0A6B3NKS5</accession>
<proteinExistence type="predicted"/>
<dbReference type="InterPro" id="IPR011990">
    <property type="entry name" value="TPR-like_helical_dom_sf"/>
</dbReference>
<protein>
    <submittedName>
        <fullName evidence="1">Tetratricopeptide repeat protein</fullName>
    </submittedName>
</protein>
<reference evidence="1" key="1">
    <citation type="submission" date="2019-11" db="EMBL/GenBank/DDBJ databases">
        <title>Genomic insights into an expanded diversity of filamentous marine cyanobacteria reveals the extraordinary biosynthetic potential of Moorea and Okeania.</title>
        <authorList>
            <person name="Ferreira Leao T."/>
            <person name="Wang M."/>
            <person name="Moss N."/>
            <person name="Da Silva R."/>
            <person name="Sanders J."/>
            <person name="Nurk S."/>
            <person name="Gurevich A."/>
            <person name="Humphrey G."/>
            <person name="Reher R."/>
            <person name="Zhu Q."/>
            <person name="Belda-Ferre P."/>
            <person name="Glukhov E."/>
            <person name="Rex R."/>
            <person name="Dorrestein P.C."/>
            <person name="Knight R."/>
            <person name="Pevzner P."/>
            <person name="Gerwick W.H."/>
            <person name="Gerwick L."/>
        </authorList>
    </citation>
    <scope>NUCLEOTIDE SEQUENCE</scope>
    <source>
        <strain evidence="1">SIO1C4</strain>
    </source>
</reference>
<sequence>KALGVYTQQAFPTDWAMTQYNLGIAYYDRITGEKADNLERAISCFQQALEVRTQQAFPTDWAMTQYNLGLAYKNRITG</sequence>
<gene>
    <name evidence="1" type="ORF">F6J89_33895</name>
</gene>
<comment type="caution">
    <text evidence="1">The sequence shown here is derived from an EMBL/GenBank/DDBJ whole genome shotgun (WGS) entry which is preliminary data.</text>
</comment>
<dbReference type="SUPFAM" id="SSF48452">
    <property type="entry name" value="TPR-like"/>
    <property type="match status" value="1"/>
</dbReference>